<feature type="chain" id="PRO_5041908267" description="Signal recognition particle subunit SRP68" evidence="13">
    <location>
        <begin position="26"/>
        <end position="651"/>
    </location>
</feature>
<dbReference type="Pfam" id="PF16969">
    <property type="entry name" value="SRP68"/>
    <property type="match status" value="1"/>
</dbReference>
<keyword evidence="15" id="KW-1185">Reference proteome</keyword>
<evidence type="ECO:0000256" key="13">
    <source>
        <dbReference type="SAM" id="SignalP"/>
    </source>
</evidence>
<dbReference type="GO" id="GO:0005829">
    <property type="term" value="C:cytosol"/>
    <property type="evidence" value="ECO:0007669"/>
    <property type="project" value="UniProtKB-ARBA"/>
</dbReference>
<dbReference type="EMBL" id="JARQWQ010000019">
    <property type="protein sequence ID" value="KAK2565599.1"/>
    <property type="molecule type" value="Genomic_DNA"/>
</dbReference>
<accession>A0AAD9QQP3</accession>
<comment type="caution">
    <text evidence="14">The sequence shown here is derived from an EMBL/GenBank/DDBJ whole genome shotgun (WGS) entry which is preliminary data.</text>
</comment>
<dbReference type="InterPro" id="IPR034652">
    <property type="entry name" value="SRP68-RBD"/>
</dbReference>
<dbReference type="GO" id="GO:0006614">
    <property type="term" value="P:SRP-dependent cotranslational protein targeting to membrane"/>
    <property type="evidence" value="ECO:0007669"/>
    <property type="project" value="InterPro"/>
</dbReference>
<dbReference type="GO" id="GO:0008312">
    <property type="term" value="F:7S RNA binding"/>
    <property type="evidence" value="ECO:0007669"/>
    <property type="project" value="InterPro"/>
</dbReference>
<comment type="function">
    <text evidence="12">Component of the signal recognition particle (SRP) complex, a ribonucleoprotein complex that mediates the cotranslational targeting of secretory and membrane proteins to the endoplasmic reticulum (ER). The SRP complex interacts with the signal sequence in nascent secretory and membrane proteins and directs them to the membrane of the ER.</text>
</comment>
<comment type="subcellular location">
    <subcellularLocation>
        <location evidence="2 12">Cytoplasm</location>
    </subcellularLocation>
    <subcellularLocation>
        <location evidence="1">Endoplasmic reticulum</location>
    </subcellularLocation>
    <subcellularLocation>
        <location evidence="3">Nucleus</location>
        <location evidence="3">Nucleolus</location>
    </subcellularLocation>
</comment>
<evidence type="ECO:0000256" key="2">
    <source>
        <dbReference type="ARBA" id="ARBA00004496"/>
    </source>
</evidence>
<evidence type="ECO:0000256" key="3">
    <source>
        <dbReference type="ARBA" id="ARBA00004604"/>
    </source>
</evidence>
<evidence type="ECO:0000313" key="15">
    <source>
        <dbReference type="Proteomes" id="UP001249851"/>
    </source>
</evidence>
<dbReference type="PANTHER" id="PTHR12860">
    <property type="entry name" value="SIGNAL RECOGNITION PARTICLE 68 KDA PROTEIN"/>
    <property type="match status" value="1"/>
</dbReference>
<evidence type="ECO:0000256" key="5">
    <source>
        <dbReference type="ARBA" id="ARBA00022490"/>
    </source>
</evidence>
<dbReference type="PIRSF" id="PIRSF038995">
    <property type="entry name" value="SRP68"/>
    <property type="match status" value="1"/>
</dbReference>
<dbReference type="AlphaFoldDB" id="A0AAD9QQP3"/>
<keyword evidence="13" id="KW-0732">Signal</keyword>
<dbReference type="SMART" id="SM00028">
    <property type="entry name" value="TPR"/>
    <property type="match status" value="2"/>
</dbReference>
<dbReference type="InterPro" id="IPR019734">
    <property type="entry name" value="TPR_rpt"/>
</dbReference>
<dbReference type="GO" id="GO:0005047">
    <property type="term" value="F:signal recognition particle binding"/>
    <property type="evidence" value="ECO:0007669"/>
    <property type="project" value="InterPro"/>
</dbReference>
<dbReference type="GO" id="GO:0005783">
    <property type="term" value="C:endoplasmic reticulum"/>
    <property type="evidence" value="ECO:0007669"/>
    <property type="project" value="UniProtKB-SubCell"/>
</dbReference>
<keyword evidence="9" id="KW-0539">Nucleus</keyword>
<dbReference type="GO" id="GO:0005786">
    <property type="term" value="C:signal recognition particle, endoplasmic reticulum targeting"/>
    <property type="evidence" value="ECO:0007669"/>
    <property type="project" value="UniProtKB-KW"/>
</dbReference>
<dbReference type="GO" id="GO:0030942">
    <property type="term" value="F:endoplasmic reticulum signal peptide binding"/>
    <property type="evidence" value="ECO:0007669"/>
    <property type="project" value="InterPro"/>
</dbReference>
<dbReference type="InterPro" id="IPR026258">
    <property type="entry name" value="SRP68"/>
</dbReference>
<proteinExistence type="inferred from homology"/>
<gene>
    <name evidence="14" type="ORF">P5673_010727</name>
</gene>
<evidence type="ECO:0000256" key="4">
    <source>
        <dbReference type="ARBA" id="ARBA00009352"/>
    </source>
</evidence>
<keyword evidence="10 12" id="KW-0687">Ribonucleoprotein</keyword>
<organism evidence="14 15">
    <name type="scientific">Acropora cervicornis</name>
    <name type="common">Staghorn coral</name>
    <dbReference type="NCBI Taxonomy" id="6130"/>
    <lineage>
        <taxon>Eukaryota</taxon>
        <taxon>Metazoa</taxon>
        <taxon>Cnidaria</taxon>
        <taxon>Anthozoa</taxon>
        <taxon>Hexacorallia</taxon>
        <taxon>Scleractinia</taxon>
        <taxon>Astrocoeniina</taxon>
        <taxon>Acroporidae</taxon>
        <taxon>Acropora</taxon>
    </lineage>
</organism>
<evidence type="ECO:0000256" key="7">
    <source>
        <dbReference type="ARBA" id="ARBA00022884"/>
    </source>
</evidence>
<sequence length="651" mass="74226">MGRGRLRSFSFFPKFLASFFFKMAALESEHGDKELDEMETNTNDISKELEQQKTVLTLEILPVIKDAQGQHGLRHGDYQRYRYFKQLIFHLRKSCKLVSNVSQYCQRRLRRLYKTMHFQHGSRHAFKAKKVSQDLLKDVRYLHIPLMDAERAWSHAMELKLLANTELRKKFHYIRRLRKAANHADQLQGLCDGEACDARTKLESQAYASFMKGSVSFELQNWKEALELFRQAKTIYENLAGAFSEEQGAMYLQRVEEITPNISYCAYNLKEGSTDINDLMQLRLSATATGGTHDPVLTAKIDEVIAQTRDKEAASMTEVTWRGHTVPVKNEKVRSFILHSQQSARELDRADTLDSKLSLYDSLLMECKDALQAGAGKLRSLKTETQIGNLQFLHVYITYIRLSKTVERNLLMAESMKSNLPTLLQKSSEECIVEPGPVGKKISKPEDLVRIYDTVLQNLSDIAELPGIDEDLNFSKEIAAKLLQCKAQRCLFVAHSYLLAKKWREALSLYTRVLSHANSAVAHFQEMNPHQNQVISSLQELISQTRGFKCSAYASSLLEREIVTDEMAGMSLNEKPLCARLDHYMSDPSLTSKKPHVTAFPPDFKPVPCKPLYFDLALNQIQFPSLAQRLEEKKAAGLAGYFKGWLWGSGS</sequence>
<dbReference type="PANTHER" id="PTHR12860:SF0">
    <property type="entry name" value="SIGNAL RECOGNITION PARTICLE SUBUNIT SRP68"/>
    <property type="match status" value="1"/>
</dbReference>
<dbReference type="InterPro" id="IPR011990">
    <property type="entry name" value="TPR-like_helical_dom_sf"/>
</dbReference>
<feature type="signal peptide" evidence="13">
    <location>
        <begin position="1"/>
        <end position="25"/>
    </location>
</feature>
<dbReference type="Gene3D" id="1.10.3450.40">
    <property type="entry name" value="Signal recognition particle, SRP68 subunit, RNA-binding domain"/>
    <property type="match status" value="1"/>
</dbReference>
<dbReference type="CDD" id="cd15481">
    <property type="entry name" value="SRP68-RBD"/>
    <property type="match status" value="1"/>
</dbReference>
<protein>
    <recommendedName>
        <fullName evidence="11 12">Signal recognition particle subunit SRP68</fullName>
        <shortName evidence="12">SRP68</shortName>
    </recommendedName>
</protein>
<evidence type="ECO:0000256" key="1">
    <source>
        <dbReference type="ARBA" id="ARBA00004240"/>
    </source>
</evidence>
<dbReference type="InterPro" id="IPR038253">
    <property type="entry name" value="SRP68_N_sf"/>
</dbReference>
<keyword evidence="8 12" id="KW-0733">Signal recognition particle</keyword>
<keyword evidence="7 12" id="KW-0694">RNA-binding</keyword>
<evidence type="ECO:0000256" key="12">
    <source>
        <dbReference type="PIRNR" id="PIRNR038995"/>
    </source>
</evidence>
<reference evidence="14" key="2">
    <citation type="journal article" date="2023" name="Science">
        <title>Genomic signatures of disease resistance in endangered staghorn corals.</title>
        <authorList>
            <person name="Vollmer S.V."/>
            <person name="Selwyn J.D."/>
            <person name="Despard B.A."/>
            <person name="Roesel C.L."/>
        </authorList>
    </citation>
    <scope>NUCLEOTIDE SEQUENCE</scope>
    <source>
        <strain evidence="14">K2</strain>
    </source>
</reference>
<keyword evidence="5 12" id="KW-0963">Cytoplasm</keyword>
<evidence type="ECO:0000313" key="14">
    <source>
        <dbReference type="EMBL" id="KAK2565599.1"/>
    </source>
</evidence>
<dbReference type="FunFam" id="1.10.3450.40:FF:000001">
    <property type="entry name" value="Signal recognition particle subunit SRP68"/>
    <property type="match status" value="1"/>
</dbReference>
<name>A0AAD9QQP3_ACRCE</name>
<dbReference type="Proteomes" id="UP001249851">
    <property type="component" value="Unassembled WGS sequence"/>
</dbReference>
<comment type="similarity">
    <text evidence="4 12">Belongs to the SRP68 family.</text>
</comment>
<dbReference type="SUPFAM" id="SSF48452">
    <property type="entry name" value="TPR-like"/>
    <property type="match status" value="1"/>
</dbReference>
<evidence type="ECO:0000256" key="9">
    <source>
        <dbReference type="ARBA" id="ARBA00023242"/>
    </source>
</evidence>
<reference evidence="14" key="1">
    <citation type="journal article" date="2023" name="G3 (Bethesda)">
        <title>Whole genome assembly and annotation of the endangered Caribbean coral Acropora cervicornis.</title>
        <authorList>
            <person name="Selwyn J.D."/>
            <person name="Vollmer S.V."/>
        </authorList>
    </citation>
    <scope>NUCLEOTIDE SEQUENCE</scope>
    <source>
        <strain evidence="14">K2</strain>
    </source>
</reference>
<evidence type="ECO:0000256" key="11">
    <source>
        <dbReference type="ARBA" id="ARBA00029498"/>
    </source>
</evidence>
<evidence type="ECO:0000256" key="10">
    <source>
        <dbReference type="ARBA" id="ARBA00023274"/>
    </source>
</evidence>
<keyword evidence="6" id="KW-0256">Endoplasmic reticulum</keyword>
<evidence type="ECO:0000256" key="8">
    <source>
        <dbReference type="ARBA" id="ARBA00023135"/>
    </source>
</evidence>
<evidence type="ECO:0000256" key="6">
    <source>
        <dbReference type="ARBA" id="ARBA00022824"/>
    </source>
</evidence>
<dbReference type="GO" id="GO:0005730">
    <property type="term" value="C:nucleolus"/>
    <property type="evidence" value="ECO:0007669"/>
    <property type="project" value="UniProtKB-SubCell"/>
</dbReference>